<dbReference type="Gene3D" id="3.30.1380.10">
    <property type="match status" value="1"/>
</dbReference>
<feature type="compositionally biased region" description="Low complexity" evidence="1">
    <location>
        <begin position="578"/>
        <end position="589"/>
    </location>
</feature>
<dbReference type="SUPFAM" id="SSF55166">
    <property type="entry name" value="Hedgehog/DD-peptidase"/>
    <property type="match status" value="1"/>
</dbReference>
<feature type="domain" description="D-alanyl-D-alanine carboxypeptidase-like core" evidence="2">
    <location>
        <begin position="325"/>
        <end position="435"/>
    </location>
</feature>
<dbReference type="CDD" id="cd14814">
    <property type="entry name" value="Peptidase_M15"/>
    <property type="match status" value="1"/>
</dbReference>
<keyword evidence="4" id="KW-1185">Reference proteome</keyword>
<sequence length="677" mass="68199">MCVLGAGVLSTAAASGSPHLLPGPAQPAAVQVPGVVGQEVTIARVGAVTDADPATLEQIFALLERAERDAQESGRPLTPEIRQAAAELGMLLTAYLAQHPEALPEGAAPVPPVSDAVSVPQDVAHEDDLDYLGDLAEPDGLDAAAVEPVVDGADGEQAGADDGAAGAAQPAEPAAAAEPAVPPAAGEPADGAPTGPGAAPDGVAADGPVPDGVAPEGAEPADGTDAPAPEEGAAEDGHDHAHDHERDEVTFEDVVVAAMRLAELLDPANAFGVSVTVPGGALVADTPLTRALRDVVARYGQSTAGYSNGMIPDDVLCALPFAAGHKLRCDAAERLIALNEAFRAEFGRSIPITDSYRTLESQIRLKAAKPVLAATPGYSNHGWGLAVDLGAPISTGLSPEYRWLRLHGPDYGWDNPAWARLDGSKPEPWHFEFFASGPVPHRALSPSDIAWGSKDPARSPLVTAEPAFPPPAAAPDAAAPAGEPAGPPVPAAPPVGPPSVPPTTTPTPGAPRPAPSGTPTPTPSGTPTPAPRPTPSPSPSPTSPTPSPSPSAPAPSPSPSPSPTPTPSDEPTPEPSDEPTATPSDEPTSSPSPTPTPSDEPSDEPGDEPAPAPTVEVPGVAGRSEADVRAAFEAAGLVLVIERSGEVEEPRLKTRAPGEKVPAGSTVTVLLPARDEE</sequence>
<dbReference type="EMBL" id="QKWH01000006">
    <property type="protein sequence ID" value="PZR52900.1"/>
    <property type="molecule type" value="Genomic_DNA"/>
</dbReference>
<reference evidence="3 4" key="1">
    <citation type="submission" date="2018-06" db="EMBL/GenBank/DDBJ databases">
        <title>Whole genome sequencing of a novel hydrocarbon degrading bacterial strain, PW21 isolated from oil contaminated produced water sample.</title>
        <authorList>
            <person name="Nagkirti P."/>
            <person name="Shaikh A."/>
            <person name="Gowdaman V."/>
            <person name="Engineer A.E."/>
            <person name="Dagar S."/>
            <person name="Dhakephalkar P.K."/>
        </authorList>
    </citation>
    <scope>NUCLEOTIDE SEQUENCE [LARGE SCALE GENOMIC DNA]</scope>
    <source>
        <strain evidence="3 4">PW21</strain>
    </source>
</reference>
<dbReference type="PRINTS" id="PR01217">
    <property type="entry name" value="PRICHEXTENSN"/>
</dbReference>
<feature type="compositionally biased region" description="Low complexity" evidence="1">
    <location>
        <begin position="474"/>
        <end position="484"/>
    </location>
</feature>
<name>A0A2W5WP27_9MICO</name>
<dbReference type="GO" id="GO:0006508">
    <property type="term" value="P:proteolysis"/>
    <property type="evidence" value="ECO:0007669"/>
    <property type="project" value="InterPro"/>
</dbReference>
<evidence type="ECO:0000313" key="4">
    <source>
        <dbReference type="Proteomes" id="UP000248783"/>
    </source>
</evidence>
<dbReference type="Pfam" id="PF02557">
    <property type="entry name" value="VanY"/>
    <property type="match status" value="1"/>
</dbReference>
<evidence type="ECO:0000256" key="1">
    <source>
        <dbReference type="SAM" id="MobiDB-lite"/>
    </source>
</evidence>
<protein>
    <recommendedName>
        <fullName evidence="2">D-alanyl-D-alanine carboxypeptidase-like core domain-containing protein</fullName>
    </recommendedName>
</protein>
<dbReference type="AlphaFoldDB" id="A0A2W5WP27"/>
<evidence type="ECO:0000313" key="3">
    <source>
        <dbReference type="EMBL" id="PZR52900.1"/>
    </source>
</evidence>
<feature type="compositionally biased region" description="Pro residues" evidence="1">
    <location>
        <begin position="485"/>
        <end position="570"/>
    </location>
</feature>
<dbReference type="Proteomes" id="UP000248783">
    <property type="component" value="Unassembled WGS sequence"/>
</dbReference>
<dbReference type="InterPro" id="IPR003709">
    <property type="entry name" value="VanY-like_core_dom"/>
</dbReference>
<feature type="compositionally biased region" description="Low complexity" evidence="1">
    <location>
        <begin position="153"/>
        <end position="215"/>
    </location>
</feature>
<feature type="region of interest" description="Disordered" evidence="1">
    <location>
        <begin position="446"/>
        <end position="622"/>
    </location>
</feature>
<comment type="caution">
    <text evidence="3">The sequence shown here is derived from an EMBL/GenBank/DDBJ whole genome shotgun (WGS) entry which is preliminary data.</text>
</comment>
<dbReference type="InterPro" id="IPR009045">
    <property type="entry name" value="Zn_M74/Hedgehog-like"/>
</dbReference>
<accession>A0A2W5WP27</accession>
<feature type="region of interest" description="Disordered" evidence="1">
    <location>
        <begin position="153"/>
        <end position="244"/>
    </location>
</feature>
<dbReference type="GO" id="GO:0008233">
    <property type="term" value="F:peptidase activity"/>
    <property type="evidence" value="ECO:0007669"/>
    <property type="project" value="InterPro"/>
</dbReference>
<dbReference type="InterPro" id="IPR005543">
    <property type="entry name" value="PASTA_dom"/>
</dbReference>
<gene>
    <name evidence="3" type="ORF">DNL40_09580</name>
</gene>
<proteinExistence type="predicted"/>
<feature type="compositionally biased region" description="Basic and acidic residues" evidence="1">
    <location>
        <begin position="235"/>
        <end position="244"/>
    </location>
</feature>
<evidence type="ECO:0000259" key="2">
    <source>
        <dbReference type="Pfam" id="PF02557"/>
    </source>
</evidence>
<dbReference type="CDD" id="cd06577">
    <property type="entry name" value="PASTA_pknB"/>
    <property type="match status" value="1"/>
</dbReference>
<organism evidence="3 4">
    <name type="scientific">Xylanimonas oleitrophica</name>
    <dbReference type="NCBI Taxonomy" id="2607479"/>
    <lineage>
        <taxon>Bacteria</taxon>
        <taxon>Bacillati</taxon>
        <taxon>Actinomycetota</taxon>
        <taxon>Actinomycetes</taxon>
        <taxon>Micrococcales</taxon>
        <taxon>Promicromonosporaceae</taxon>
        <taxon>Xylanimonas</taxon>
    </lineage>
</organism>